<keyword evidence="2" id="KW-1133">Transmembrane helix</keyword>
<protein>
    <submittedName>
        <fullName evidence="3">Uncharacterized protein</fullName>
    </submittedName>
</protein>
<feature type="compositionally biased region" description="Low complexity" evidence="1">
    <location>
        <begin position="522"/>
        <end position="539"/>
    </location>
</feature>
<dbReference type="EMBL" id="HBFQ01017785">
    <property type="protein sequence ID" value="CAD8838060.1"/>
    <property type="molecule type" value="Transcribed_RNA"/>
</dbReference>
<keyword evidence="2" id="KW-0472">Membrane</keyword>
<keyword evidence="2" id="KW-0812">Transmembrane</keyword>
<sequence length="947" mass="101654">MIAGALLTGKEVFQYNRKNFFFDKKLRQVRDFQEQDMRVEQFKLYREDVRDLVELTVSKMDLYMVLAALLADKTFMMICKSHEALPPNAPEWAVALNALSLGSAVFYLLLSLWLAMYASVSATSFGTRLLTQFVRLPVASEQQIGASTAKGADFEGAGLAQMGRIPLISSSSHTMTPGGLVSTVAKNVARRTVTRLSQSPPPGPTSQDSARSFDTVDTVLTDATGSDAAPQTIDDPQNLVPSAMLDHIRLYRRVQLNWQAYDAYARVSLFVGANSLLYSCLYWSLGQFLNSNQQDAAIVPAMGVAAIFSTIQLVLARLDLRLQRKEVVGLGILLAMMPLFTTIGLLVHKKQHRGASDSASSWLEAVQNGCALMSHGLHSVVLVILMIAARPDFCDSDEDALLPGKFRSTLFLDVFGWLVNPSGPGARSSAVAPEPTDNTSDTHSEAGASSAYTALSAASTAWNWFSRGAGDTPPSHLELEESDAKEARRLLLPPNEKEKESNRDGALPYIGAVGSAAGGASGAASGSASGSADVGHADAPTINRLRHTSTRLSNNAKSVTFGSEDEADEESYNAGPEALPLQQMEDVNRPDVDTATTMGGVAPPRQVKHVQKYLPGQTPWRVFCWGTCTILIIWVSSTIWALTKMLPGVSGWEPHNPTLLDEIETHFRHNLLQNRTVEAACGSLPLPRDSTMWLTTLSRQGSADPVAVRHERMVAEGGCSLRRPTLDVAMACDEENRRCVAALLRPGGREVSLCRVVRRGGPDGHVRLMSATSVRVMVGAPSLQQLGLAVAVDGKRGLLDSLRFYGRGADGSLLMFRADQFEGGYGRLIPEAEIEGPTSISATSQGSVSRAALEEGERLFATSSVLVMLTARDGGRRRASEDAAIVCEAAHGQVVLGSCRVGGALLGAGLELKSVDLLSGTRAAWKLPMNASGREEALISGLCGKSV</sequence>
<feature type="transmembrane region" description="Helical" evidence="2">
    <location>
        <begin position="297"/>
        <end position="315"/>
    </location>
</feature>
<dbReference type="AlphaFoldDB" id="A0A7S1A0C2"/>
<evidence type="ECO:0000313" key="3">
    <source>
        <dbReference type="EMBL" id="CAD8838060.1"/>
    </source>
</evidence>
<feature type="transmembrane region" description="Helical" evidence="2">
    <location>
        <begin position="327"/>
        <end position="346"/>
    </location>
</feature>
<reference evidence="3" key="1">
    <citation type="submission" date="2021-01" db="EMBL/GenBank/DDBJ databases">
        <authorList>
            <person name="Corre E."/>
            <person name="Pelletier E."/>
            <person name="Niang G."/>
            <person name="Scheremetjew M."/>
            <person name="Finn R."/>
            <person name="Kale V."/>
            <person name="Holt S."/>
            <person name="Cochrane G."/>
            <person name="Meng A."/>
            <person name="Brown T."/>
            <person name="Cohen L."/>
        </authorList>
    </citation>
    <scope>NUCLEOTIDE SEQUENCE</scope>
</reference>
<feature type="transmembrane region" description="Helical" evidence="2">
    <location>
        <begin position="263"/>
        <end position="285"/>
    </location>
</feature>
<feature type="compositionally biased region" description="Basic and acidic residues" evidence="1">
    <location>
        <begin position="477"/>
        <end position="503"/>
    </location>
</feature>
<evidence type="ECO:0000256" key="2">
    <source>
        <dbReference type="SAM" id="Phobius"/>
    </source>
</evidence>
<organism evidence="3">
    <name type="scientific">Noctiluca scintillans</name>
    <name type="common">Sea sparkle</name>
    <name type="synonym">Red tide dinoflagellate</name>
    <dbReference type="NCBI Taxonomy" id="2966"/>
    <lineage>
        <taxon>Eukaryota</taxon>
        <taxon>Sar</taxon>
        <taxon>Alveolata</taxon>
        <taxon>Dinophyceae</taxon>
        <taxon>Noctilucales</taxon>
        <taxon>Noctilucaceae</taxon>
        <taxon>Noctiluca</taxon>
    </lineage>
</organism>
<feature type="transmembrane region" description="Helical" evidence="2">
    <location>
        <begin position="98"/>
        <end position="120"/>
    </location>
</feature>
<name>A0A7S1A0C2_NOCSC</name>
<evidence type="ECO:0000256" key="1">
    <source>
        <dbReference type="SAM" id="MobiDB-lite"/>
    </source>
</evidence>
<feature type="region of interest" description="Disordered" evidence="1">
    <location>
        <begin position="192"/>
        <end position="213"/>
    </location>
</feature>
<feature type="region of interest" description="Disordered" evidence="1">
    <location>
        <begin position="470"/>
        <end position="581"/>
    </location>
</feature>
<gene>
    <name evidence="3" type="ORF">NSCI0253_LOCUS12408</name>
</gene>
<proteinExistence type="predicted"/>
<feature type="compositionally biased region" description="Polar residues" evidence="1">
    <location>
        <begin position="550"/>
        <end position="561"/>
    </location>
</feature>
<feature type="region of interest" description="Disordered" evidence="1">
    <location>
        <begin position="426"/>
        <end position="447"/>
    </location>
</feature>
<accession>A0A7S1A0C2</accession>